<protein>
    <submittedName>
        <fullName evidence="2">Uncharacterized protein</fullName>
    </submittedName>
</protein>
<organism evidence="2 3">
    <name type="scientific">Helianthus annuus</name>
    <name type="common">Common sunflower</name>
    <dbReference type="NCBI Taxonomy" id="4232"/>
    <lineage>
        <taxon>Eukaryota</taxon>
        <taxon>Viridiplantae</taxon>
        <taxon>Streptophyta</taxon>
        <taxon>Embryophyta</taxon>
        <taxon>Tracheophyta</taxon>
        <taxon>Spermatophyta</taxon>
        <taxon>Magnoliopsida</taxon>
        <taxon>eudicotyledons</taxon>
        <taxon>Gunneridae</taxon>
        <taxon>Pentapetalae</taxon>
        <taxon>asterids</taxon>
        <taxon>campanulids</taxon>
        <taxon>Asterales</taxon>
        <taxon>Asteraceae</taxon>
        <taxon>Asteroideae</taxon>
        <taxon>Heliantheae alliance</taxon>
        <taxon>Heliantheae</taxon>
        <taxon>Helianthus</taxon>
    </lineage>
</organism>
<dbReference type="Proteomes" id="UP000215914">
    <property type="component" value="Unassembled WGS sequence"/>
</dbReference>
<reference evidence="2" key="2">
    <citation type="submission" date="2020-06" db="EMBL/GenBank/DDBJ databases">
        <title>Helianthus annuus Genome sequencing and assembly Release 2.</title>
        <authorList>
            <person name="Gouzy J."/>
            <person name="Langlade N."/>
            <person name="Munos S."/>
        </authorList>
    </citation>
    <scope>NUCLEOTIDE SEQUENCE</scope>
    <source>
        <tissue evidence="2">Leaves</tissue>
    </source>
</reference>
<keyword evidence="1" id="KW-0812">Transmembrane</keyword>
<sequence>MRLEHSPHHQDSCQDVAAVQAYDMLFLFPVETQFFPPQKIPRTSSYHWKRMKIRSDFVGLLLLLHESMMSLTSFFYPFQSRERTYNKTQLTCIYIIRGGCILLAS</sequence>
<dbReference type="AlphaFoldDB" id="A0A9K3NM45"/>
<comment type="caution">
    <text evidence="2">The sequence shown here is derived from an EMBL/GenBank/DDBJ whole genome shotgun (WGS) entry which is preliminary data.</text>
</comment>
<gene>
    <name evidence="2" type="ORF">HanXRQr2_Chr05g0195741</name>
</gene>
<evidence type="ECO:0000256" key="1">
    <source>
        <dbReference type="SAM" id="Phobius"/>
    </source>
</evidence>
<dbReference type="Gramene" id="mRNA:HanXRQr2_Chr05g0195741">
    <property type="protein sequence ID" value="mRNA:HanXRQr2_Chr05g0195741"/>
    <property type="gene ID" value="HanXRQr2_Chr05g0195741"/>
</dbReference>
<keyword evidence="1" id="KW-1133">Transmembrane helix</keyword>
<evidence type="ECO:0000313" key="3">
    <source>
        <dbReference type="Proteomes" id="UP000215914"/>
    </source>
</evidence>
<name>A0A9K3NM45_HELAN</name>
<reference evidence="2" key="1">
    <citation type="journal article" date="2017" name="Nature">
        <title>The sunflower genome provides insights into oil metabolism, flowering and Asterid evolution.</title>
        <authorList>
            <person name="Badouin H."/>
            <person name="Gouzy J."/>
            <person name="Grassa C.J."/>
            <person name="Murat F."/>
            <person name="Staton S.E."/>
            <person name="Cottret L."/>
            <person name="Lelandais-Briere C."/>
            <person name="Owens G.L."/>
            <person name="Carrere S."/>
            <person name="Mayjonade B."/>
            <person name="Legrand L."/>
            <person name="Gill N."/>
            <person name="Kane N.C."/>
            <person name="Bowers J.E."/>
            <person name="Hubner S."/>
            <person name="Bellec A."/>
            <person name="Berard A."/>
            <person name="Berges H."/>
            <person name="Blanchet N."/>
            <person name="Boniface M.C."/>
            <person name="Brunel D."/>
            <person name="Catrice O."/>
            <person name="Chaidir N."/>
            <person name="Claudel C."/>
            <person name="Donnadieu C."/>
            <person name="Faraut T."/>
            <person name="Fievet G."/>
            <person name="Helmstetter N."/>
            <person name="King M."/>
            <person name="Knapp S.J."/>
            <person name="Lai Z."/>
            <person name="Le Paslier M.C."/>
            <person name="Lippi Y."/>
            <person name="Lorenzon L."/>
            <person name="Mandel J.R."/>
            <person name="Marage G."/>
            <person name="Marchand G."/>
            <person name="Marquand E."/>
            <person name="Bret-Mestries E."/>
            <person name="Morien E."/>
            <person name="Nambeesan S."/>
            <person name="Nguyen T."/>
            <person name="Pegot-Espagnet P."/>
            <person name="Pouilly N."/>
            <person name="Raftis F."/>
            <person name="Sallet E."/>
            <person name="Schiex T."/>
            <person name="Thomas J."/>
            <person name="Vandecasteele C."/>
            <person name="Vares D."/>
            <person name="Vear F."/>
            <person name="Vautrin S."/>
            <person name="Crespi M."/>
            <person name="Mangin B."/>
            <person name="Burke J.M."/>
            <person name="Salse J."/>
            <person name="Munos S."/>
            <person name="Vincourt P."/>
            <person name="Rieseberg L.H."/>
            <person name="Langlade N.B."/>
        </authorList>
    </citation>
    <scope>NUCLEOTIDE SEQUENCE</scope>
    <source>
        <tissue evidence="2">Leaves</tissue>
    </source>
</reference>
<keyword evidence="3" id="KW-1185">Reference proteome</keyword>
<evidence type="ECO:0000313" key="2">
    <source>
        <dbReference type="EMBL" id="KAF5804323.1"/>
    </source>
</evidence>
<feature type="transmembrane region" description="Helical" evidence="1">
    <location>
        <begin position="57"/>
        <end position="78"/>
    </location>
</feature>
<keyword evidence="1" id="KW-0472">Membrane</keyword>
<proteinExistence type="predicted"/>
<accession>A0A9K3NM45</accession>
<dbReference type="EMBL" id="MNCJ02000320">
    <property type="protein sequence ID" value="KAF5804323.1"/>
    <property type="molecule type" value="Genomic_DNA"/>
</dbReference>